<dbReference type="RefSeq" id="WP_069312900.1">
    <property type="nucleotide sequence ID" value="NZ_MDTU01000001.1"/>
</dbReference>
<dbReference type="InterPro" id="IPR006439">
    <property type="entry name" value="HAD-SF_hydro_IA"/>
</dbReference>
<keyword evidence="2" id="KW-1185">Reference proteome</keyword>
<dbReference type="EMBL" id="MDTU01000001">
    <property type="protein sequence ID" value="ODN43102.1"/>
    <property type="molecule type" value="Genomic_DNA"/>
</dbReference>
<evidence type="ECO:0000313" key="2">
    <source>
        <dbReference type="Proteomes" id="UP000094329"/>
    </source>
</evidence>
<dbReference type="InterPro" id="IPR011951">
    <property type="entry name" value="HAD-SF_hydro_IA_YjjG/PynA"/>
</dbReference>
<dbReference type="InterPro" id="IPR036412">
    <property type="entry name" value="HAD-like_sf"/>
</dbReference>
<name>A0ABX3A4D0_9GAMM</name>
<comment type="caution">
    <text evidence="1">The sequence shown here is derived from an EMBL/GenBank/DDBJ whole genome shotgun (WGS) entry which is preliminary data.</text>
</comment>
<accession>A0ABX3A4D0</accession>
<organism evidence="1 2">
    <name type="scientific">Piscirickettsia litoralis</name>
    <dbReference type="NCBI Taxonomy" id="1891921"/>
    <lineage>
        <taxon>Bacteria</taxon>
        <taxon>Pseudomonadati</taxon>
        <taxon>Pseudomonadota</taxon>
        <taxon>Gammaproteobacteria</taxon>
        <taxon>Thiotrichales</taxon>
        <taxon>Piscirickettsiaceae</taxon>
        <taxon>Piscirickettsia</taxon>
    </lineage>
</organism>
<dbReference type="Pfam" id="PF00702">
    <property type="entry name" value="Hydrolase"/>
    <property type="match status" value="1"/>
</dbReference>
<dbReference type="NCBIfam" id="TIGR01549">
    <property type="entry name" value="HAD-SF-IA-v1"/>
    <property type="match status" value="1"/>
</dbReference>
<dbReference type="Gene3D" id="1.10.150.240">
    <property type="entry name" value="Putative phosphatase, domain 2"/>
    <property type="match status" value="1"/>
</dbReference>
<dbReference type="SFLD" id="SFLDS00003">
    <property type="entry name" value="Haloacid_Dehalogenase"/>
    <property type="match status" value="1"/>
</dbReference>
<evidence type="ECO:0000313" key="1">
    <source>
        <dbReference type="EMBL" id="ODN43102.1"/>
    </source>
</evidence>
<dbReference type="SUPFAM" id="SSF56784">
    <property type="entry name" value="HAD-like"/>
    <property type="match status" value="1"/>
</dbReference>
<dbReference type="NCBIfam" id="TIGR02254">
    <property type="entry name" value="YjjG_YfnB"/>
    <property type="match status" value="1"/>
</dbReference>
<protein>
    <submittedName>
        <fullName evidence="1">Noncanonical pyrimidine nucleotidase, YjjG family</fullName>
    </submittedName>
</protein>
<dbReference type="InterPro" id="IPR023214">
    <property type="entry name" value="HAD_sf"/>
</dbReference>
<dbReference type="SFLD" id="SFLDG01129">
    <property type="entry name" value="C1.5:_HAD__Beta-PGM__Phosphata"/>
    <property type="match status" value="1"/>
</dbReference>
<dbReference type="PANTHER" id="PTHR47478:SF1">
    <property type="entry name" value="PYRIMIDINE 5'-NUCLEOTIDASE YJJG"/>
    <property type="match status" value="1"/>
</dbReference>
<dbReference type="InterPro" id="IPR023198">
    <property type="entry name" value="PGP-like_dom2"/>
</dbReference>
<dbReference type="InterPro" id="IPR052550">
    <property type="entry name" value="Pyrimidine_5'-ntase_YjjG"/>
</dbReference>
<proteinExistence type="predicted"/>
<dbReference type="PRINTS" id="PR00413">
    <property type="entry name" value="HADHALOGNASE"/>
</dbReference>
<sequence length="243" mass="27797">MKQYRCLIFDLDDTLYNFAYGQSVALEMLYAEYFPELDDYSFFKERYAVINRSYWQQVEAGKISVGQLSALRFAAIKAEFATQVSVDDLVESYRRVSCTQRAWCQGAEQAIALLTKQFDCALLSNGTLKDQQAKLHALGLTDVFKPVVLSDELGVSKPNQKIFQPIFNELNVEPKHCLLIGDSLTSDYQAALNVGMDFCWFNEKKISRGDYPLPLVEIDDLMELVRYLRIIKASDGRFKDELC</sequence>
<dbReference type="Gene3D" id="3.40.50.1000">
    <property type="entry name" value="HAD superfamily/HAD-like"/>
    <property type="match status" value="1"/>
</dbReference>
<gene>
    <name evidence="1" type="ORF">BGC07_09465</name>
</gene>
<dbReference type="PANTHER" id="PTHR47478">
    <property type="match status" value="1"/>
</dbReference>
<dbReference type="Proteomes" id="UP000094329">
    <property type="component" value="Unassembled WGS sequence"/>
</dbReference>
<reference evidence="1 2" key="1">
    <citation type="submission" date="2016-08" db="EMBL/GenBank/DDBJ databases">
        <title>Draft genome sequence of Candidatus Piscirickettsia litoralis, from seawater.</title>
        <authorList>
            <person name="Wan X."/>
            <person name="Lee A.J."/>
            <person name="Hou S."/>
            <person name="Donachie S.P."/>
        </authorList>
    </citation>
    <scope>NUCLEOTIDE SEQUENCE [LARGE SCALE GENOMIC DNA]</scope>
    <source>
        <strain evidence="1 2">Y2</strain>
    </source>
</reference>